<feature type="region of interest" description="Disordered" evidence="1">
    <location>
        <begin position="1"/>
        <end position="22"/>
    </location>
</feature>
<name>A0A9W4XGH7_9PLEO</name>
<proteinExistence type="predicted"/>
<dbReference type="AlphaFoldDB" id="A0A9W4XGH7"/>
<evidence type="ECO:0000313" key="2">
    <source>
        <dbReference type="EMBL" id="CAI6244188.1"/>
    </source>
</evidence>
<protein>
    <submittedName>
        <fullName evidence="2">Uncharacterized protein</fullName>
    </submittedName>
</protein>
<evidence type="ECO:0000256" key="1">
    <source>
        <dbReference type="SAM" id="MobiDB-lite"/>
    </source>
</evidence>
<reference evidence="2" key="1">
    <citation type="submission" date="2023-01" db="EMBL/GenBank/DDBJ databases">
        <authorList>
            <person name="Van Ghelder C."/>
            <person name="Rancurel C."/>
        </authorList>
    </citation>
    <scope>NUCLEOTIDE SEQUENCE</scope>
    <source>
        <strain evidence="2">CNCM I-4278</strain>
    </source>
</reference>
<keyword evidence="3" id="KW-1185">Reference proteome</keyword>
<accession>A0A9W4XGH7</accession>
<organism evidence="2 3">
    <name type="scientific">Periconia digitata</name>
    <dbReference type="NCBI Taxonomy" id="1303443"/>
    <lineage>
        <taxon>Eukaryota</taxon>
        <taxon>Fungi</taxon>
        <taxon>Dikarya</taxon>
        <taxon>Ascomycota</taxon>
        <taxon>Pezizomycotina</taxon>
        <taxon>Dothideomycetes</taxon>
        <taxon>Pleosporomycetidae</taxon>
        <taxon>Pleosporales</taxon>
        <taxon>Massarineae</taxon>
        <taxon>Periconiaceae</taxon>
        <taxon>Periconia</taxon>
    </lineage>
</organism>
<comment type="caution">
    <text evidence="2">The sequence shown here is derived from an EMBL/GenBank/DDBJ whole genome shotgun (WGS) entry which is preliminary data.</text>
</comment>
<evidence type="ECO:0000313" key="3">
    <source>
        <dbReference type="Proteomes" id="UP001152607"/>
    </source>
</evidence>
<dbReference type="EMBL" id="CAOQHR010000001">
    <property type="protein sequence ID" value="CAI6244188.1"/>
    <property type="molecule type" value="Genomic_DNA"/>
</dbReference>
<dbReference type="Proteomes" id="UP001152607">
    <property type="component" value="Unassembled WGS sequence"/>
</dbReference>
<sequence length="51" mass="5596">MHIPSVFRRGATKESHCQASTTTPKCHVMALPCEATQHLDSRLIDAIVHVA</sequence>
<gene>
    <name evidence="2" type="ORF">PDIGIT_LOCUS703</name>
</gene>